<keyword evidence="1 3" id="KW-0378">Hydrolase</keyword>
<dbReference type="InterPro" id="IPR001579">
    <property type="entry name" value="Glyco_hydro_18_chit_AS"/>
</dbReference>
<dbReference type="AlphaFoldDB" id="A0A2H3KPT2"/>
<dbReference type="InterPro" id="IPR001223">
    <property type="entry name" value="Glyco_hydro18_cat"/>
</dbReference>
<dbReference type="OrthoDB" id="9769314at2"/>
<dbReference type="PROSITE" id="PS01095">
    <property type="entry name" value="GH18_1"/>
    <property type="match status" value="1"/>
</dbReference>
<dbReference type="InterPro" id="IPR029070">
    <property type="entry name" value="Chitinase_insertion_sf"/>
</dbReference>
<proteinExistence type="inferred from homology"/>
<dbReference type="PROSITE" id="PS51910">
    <property type="entry name" value="GH18_2"/>
    <property type="match status" value="1"/>
</dbReference>
<evidence type="ECO:0000256" key="2">
    <source>
        <dbReference type="ARBA" id="ARBA00023295"/>
    </source>
</evidence>
<dbReference type="PANTHER" id="PTHR46066:SF2">
    <property type="entry name" value="CHITINASE DOMAIN-CONTAINING PROTEIN 1"/>
    <property type="match status" value="1"/>
</dbReference>
<dbReference type="EMBL" id="LYXE01000050">
    <property type="protein sequence ID" value="PDW00217.1"/>
    <property type="molecule type" value="Genomic_DNA"/>
</dbReference>
<dbReference type="SUPFAM" id="SSF51445">
    <property type="entry name" value="(Trans)glycosidases"/>
    <property type="match status" value="1"/>
</dbReference>
<feature type="domain" description="GH18" evidence="5">
    <location>
        <begin position="88"/>
        <end position="406"/>
    </location>
</feature>
<reference evidence="6 7" key="1">
    <citation type="submission" date="2016-05" db="EMBL/GenBank/DDBJ databases">
        <authorList>
            <person name="Lavstsen T."/>
            <person name="Jespersen J.S."/>
        </authorList>
    </citation>
    <scope>NUCLEOTIDE SEQUENCE [LARGE SCALE GENOMIC DNA]</scope>
    <source>
        <strain evidence="6 7">B7-9</strain>
    </source>
</reference>
<dbReference type="GO" id="GO:0005975">
    <property type="term" value="P:carbohydrate metabolic process"/>
    <property type="evidence" value="ECO:0007669"/>
    <property type="project" value="InterPro"/>
</dbReference>
<dbReference type="SMART" id="SM00636">
    <property type="entry name" value="Glyco_18"/>
    <property type="match status" value="1"/>
</dbReference>
<evidence type="ECO:0000256" key="1">
    <source>
        <dbReference type="ARBA" id="ARBA00022801"/>
    </source>
</evidence>
<dbReference type="Gene3D" id="3.10.50.10">
    <property type="match status" value="1"/>
</dbReference>
<evidence type="ECO:0000256" key="4">
    <source>
        <dbReference type="RuleBase" id="RU004453"/>
    </source>
</evidence>
<dbReference type="RefSeq" id="WP_097651173.1">
    <property type="nucleotide sequence ID" value="NZ_LYXE01000050.1"/>
</dbReference>
<dbReference type="Pfam" id="PF00704">
    <property type="entry name" value="Glyco_hydro_18"/>
    <property type="match status" value="1"/>
</dbReference>
<evidence type="ECO:0000259" key="5">
    <source>
        <dbReference type="PROSITE" id="PS51910"/>
    </source>
</evidence>
<gene>
    <name evidence="6" type="ORF">A9Q02_10365</name>
</gene>
<dbReference type="PANTHER" id="PTHR46066">
    <property type="entry name" value="CHITINASE DOMAIN-CONTAINING PROTEIN 1 FAMILY MEMBER"/>
    <property type="match status" value="1"/>
</dbReference>
<dbReference type="GO" id="GO:0004553">
    <property type="term" value="F:hydrolase activity, hydrolyzing O-glycosyl compounds"/>
    <property type="evidence" value="ECO:0007669"/>
    <property type="project" value="InterPro"/>
</dbReference>
<keyword evidence="7" id="KW-1185">Reference proteome</keyword>
<dbReference type="InterPro" id="IPR011583">
    <property type="entry name" value="Chitinase_II/V-like_cat"/>
</dbReference>
<protein>
    <submittedName>
        <fullName evidence="6">Glycoside hydrolase</fullName>
    </submittedName>
</protein>
<dbReference type="GO" id="GO:0008061">
    <property type="term" value="F:chitin binding"/>
    <property type="evidence" value="ECO:0007669"/>
    <property type="project" value="InterPro"/>
</dbReference>
<dbReference type="Gene3D" id="3.20.20.80">
    <property type="entry name" value="Glycosidases"/>
    <property type="match status" value="1"/>
</dbReference>
<sequence>MRRRVSFVSLLLGLLYLTALGLAGVLIWQTLMLARALPEVQAAAAEIALATATPVPTAVPMIVLPTPVPPTPMPTVEVPDPGPVNYHPKSGRYIVAWLPPLFEGGARDSFFANADIIDDISPFWYSTDASGRLFGTRNDDLVRIAHEHNIRIIPSIHNVTATPGVVAGVLRNPAIRARHVQHIVDEVLARGYDGIDIDYESLDPSLRADYTAFIVELSTALRQHEKLLTVAVHAKSSDFGGLGGFQDWVAIGPYIDQLRIMTYDYHWRGSGPGPVAPAYWINAVAEYAQSVIDPAKVLIGVHFYGYDWPPSGRATARTWRVIEEIINSQGSTVNFMERNSSGPVEESYFSYRSAEGTRQVWFMTETGLGSKIQTIQAMDLAGIAIWQLGYEKPEYWRIVRESMVKDTAHVQRALTPLIPDH</sequence>
<name>A0A2H3KPT2_9CHLR</name>
<comment type="similarity">
    <text evidence="4">Belongs to the glycosyl hydrolase 18 family.</text>
</comment>
<organism evidence="6 7">
    <name type="scientific">Candidatus Chloroploca asiatica</name>
    <dbReference type="NCBI Taxonomy" id="1506545"/>
    <lineage>
        <taxon>Bacteria</taxon>
        <taxon>Bacillati</taxon>
        <taxon>Chloroflexota</taxon>
        <taxon>Chloroflexia</taxon>
        <taxon>Chloroflexales</taxon>
        <taxon>Chloroflexineae</taxon>
        <taxon>Oscillochloridaceae</taxon>
        <taxon>Candidatus Chloroploca</taxon>
    </lineage>
</organism>
<evidence type="ECO:0000313" key="7">
    <source>
        <dbReference type="Proteomes" id="UP000220922"/>
    </source>
</evidence>
<accession>A0A2H3KPT2</accession>
<comment type="caution">
    <text evidence="6">The sequence shown here is derived from an EMBL/GenBank/DDBJ whole genome shotgun (WGS) entry which is preliminary data.</text>
</comment>
<dbReference type="InterPro" id="IPR017853">
    <property type="entry name" value="GH"/>
</dbReference>
<keyword evidence="2 3" id="KW-0326">Glycosidase</keyword>
<evidence type="ECO:0000313" key="6">
    <source>
        <dbReference type="EMBL" id="PDW00217.1"/>
    </source>
</evidence>
<dbReference type="Proteomes" id="UP000220922">
    <property type="component" value="Unassembled WGS sequence"/>
</dbReference>
<evidence type="ECO:0000256" key="3">
    <source>
        <dbReference type="RuleBase" id="RU000489"/>
    </source>
</evidence>